<gene>
    <name evidence="5" type="ORF">SAMN04488118_104338</name>
</gene>
<dbReference type="STRING" id="1156985.SAMN04488118_104338"/>
<protein>
    <submittedName>
        <fullName evidence="5">Polyhydroxybutyrate depolymerase</fullName>
    </submittedName>
</protein>
<keyword evidence="2" id="KW-0378">Hydrolase</keyword>
<accession>A0A1G5QLB1</accession>
<keyword evidence="6" id="KW-1185">Reference proteome</keyword>
<feature type="domain" description="Phospholipase/carboxylesterase/thioesterase" evidence="4">
    <location>
        <begin position="111"/>
        <end position="192"/>
    </location>
</feature>
<dbReference type="AlphaFoldDB" id="A0A1G5QLB1"/>
<reference evidence="5 6" key="1">
    <citation type="submission" date="2016-10" db="EMBL/GenBank/DDBJ databases">
        <authorList>
            <person name="de Groot N.N."/>
        </authorList>
    </citation>
    <scope>NUCLEOTIDE SEQUENCE [LARGE SCALE GENOMIC DNA]</scope>
    <source>
        <strain evidence="5 6">U95</strain>
    </source>
</reference>
<evidence type="ECO:0000256" key="3">
    <source>
        <dbReference type="SAM" id="SignalP"/>
    </source>
</evidence>
<evidence type="ECO:0000313" key="5">
    <source>
        <dbReference type="EMBL" id="SCZ62111.1"/>
    </source>
</evidence>
<dbReference type="Proteomes" id="UP000198767">
    <property type="component" value="Unassembled WGS sequence"/>
</dbReference>
<dbReference type="SUPFAM" id="SSF53474">
    <property type="entry name" value="alpha/beta-Hydrolases"/>
    <property type="match status" value="1"/>
</dbReference>
<evidence type="ECO:0000259" key="4">
    <source>
        <dbReference type="Pfam" id="PF02230"/>
    </source>
</evidence>
<dbReference type="InterPro" id="IPR029058">
    <property type="entry name" value="AB_hydrolase_fold"/>
</dbReference>
<evidence type="ECO:0000256" key="2">
    <source>
        <dbReference type="ARBA" id="ARBA00022801"/>
    </source>
</evidence>
<evidence type="ECO:0000256" key="1">
    <source>
        <dbReference type="ARBA" id="ARBA00022729"/>
    </source>
</evidence>
<dbReference type="PANTHER" id="PTHR43037">
    <property type="entry name" value="UNNAMED PRODUCT-RELATED"/>
    <property type="match status" value="1"/>
</dbReference>
<dbReference type="GO" id="GO:0016787">
    <property type="term" value="F:hydrolase activity"/>
    <property type="evidence" value="ECO:0007669"/>
    <property type="project" value="UniProtKB-KW"/>
</dbReference>
<dbReference type="PANTHER" id="PTHR43037:SF5">
    <property type="entry name" value="FERULOYL ESTERASE"/>
    <property type="match status" value="1"/>
</dbReference>
<name>A0A1G5QLB1_9RHOB</name>
<dbReference type="Gene3D" id="3.40.50.1820">
    <property type="entry name" value="alpha/beta hydrolase"/>
    <property type="match status" value="1"/>
</dbReference>
<dbReference type="EMBL" id="FMWG01000004">
    <property type="protein sequence ID" value="SCZ62111.1"/>
    <property type="molecule type" value="Genomic_DNA"/>
</dbReference>
<dbReference type="Pfam" id="PF02230">
    <property type="entry name" value="Abhydrolase_2"/>
    <property type="match status" value="1"/>
</dbReference>
<sequence>MRALLAIATVSQFVASSPVVACGTDTDCHIGDRHYRVRMPVDHAVDERIGAIVFAHGFGGSASGILRNRRMIELADELGVAIIATKSAAKDWSIPGAPSAVTQEGVDELAYFDTVIRDATEKFLIDENRLMMSGFSAGAMMVWNLACYRSDMFAAFAPIAGTFWRPEPLACDTPPASIVHIHGESDKTVPLEGRPVLDTHQGNVATVIDWYSNYGSYAPTAPFEVADLRCKNSRNAAGRILGFCLFSGGHSFNPDHVGEAWKMFEISGQL</sequence>
<evidence type="ECO:0000313" key="6">
    <source>
        <dbReference type="Proteomes" id="UP000198767"/>
    </source>
</evidence>
<feature type="signal peptide" evidence="3">
    <location>
        <begin position="1"/>
        <end position="21"/>
    </location>
</feature>
<dbReference type="OrthoDB" id="9805640at2"/>
<dbReference type="InterPro" id="IPR003140">
    <property type="entry name" value="PLipase/COase/thioEstase"/>
</dbReference>
<dbReference type="InterPro" id="IPR050955">
    <property type="entry name" value="Plant_Biomass_Hydrol_Est"/>
</dbReference>
<keyword evidence="1 3" id="KW-0732">Signal</keyword>
<feature type="chain" id="PRO_5011694885" evidence="3">
    <location>
        <begin position="22"/>
        <end position="270"/>
    </location>
</feature>
<organism evidence="5 6">
    <name type="scientific">Epibacterium ulvae</name>
    <dbReference type="NCBI Taxonomy" id="1156985"/>
    <lineage>
        <taxon>Bacteria</taxon>
        <taxon>Pseudomonadati</taxon>
        <taxon>Pseudomonadota</taxon>
        <taxon>Alphaproteobacteria</taxon>
        <taxon>Rhodobacterales</taxon>
        <taxon>Roseobacteraceae</taxon>
        <taxon>Epibacterium</taxon>
    </lineage>
</organism>
<proteinExistence type="predicted"/>